<dbReference type="Gene3D" id="3.30.1110.10">
    <property type="match status" value="1"/>
</dbReference>
<dbReference type="Pfam" id="PF00294">
    <property type="entry name" value="PfkB"/>
    <property type="match status" value="1"/>
</dbReference>
<keyword evidence="6" id="KW-1185">Reference proteome</keyword>
<dbReference type="Gene3D" id="3.40.1190.20">
    <property type="match status" value="1"/>
</dbReference>
<name>A0AAP3XQ31_9PROT</name>
<dbReference type="EMBL" id="JARGEQ010000082">
    <property type="protein sequence ID" value="MDF1586334.1"/>
    <property type="molecule type" value="Genomic_DNA"/>
</dbReference>
<evidence type="ECO:0000256" key="2">
    <source>
        <dbReference type="ARBA" id="ARBA00022679"/>
    </source>
</evidence>
<comment type="similarity">
    <text evidence="1">Belongs to the carbohydrate kinase PfkB family.</text>
</comment>
<dbReference type="InterPro" id="IPR052700">
    <property type="entry name" value="Carb_kinase_PfkB-like"/>
</dbReference>
<sequence length="335" mass="35745">MDFKQSSGKRHDVLGIGNAIVDVLSHAEDALLADLGLTKGAMTLVDEERVEELYGRMGPGREVSGGSCANTMAALAALGSRAAYVGRVRDDQLGEVFAHDIRATGVTFRSAPGREGPATARCLVFVTPDAQRTMQTYLGACVELGPEDVDEELVSQSAVTYLEGYLWDRPEAKAACRKAADVCHRSGGKLALTLSDPFCVDRWRGEFRELVEKEVDILFANEAEITSLYEVGDFDAALQEVRRHVHFAALTRGPRGSVVVRGDEVHVIDAAAPSQVLDTTGAGDLYAAGFLHGLTAGLDLAACGRLGSLCAAEIIGQYGARAERPLARLVEIARG</sequence>
<dbReference type="PROSITE" id="PS00584">
    <property type="entry name" value="PFKB_KINASES_2"/>
    <property type="match status" value="1"/>
</dbReference>
<dbReference type="CDD" id="cd01168">
    <property type="entry name" value="adenosine_kinase"/>
    <property type="match status" value="1"/>
</dbReference>
<dbReference type="InterPro" id="IPR029056">
    <property type="entry name" value="Ribokinase-like"/>
</dbReference>
<dbReference type="PANTHER" id="PTHR43320:SF3">
    <property type="entry name" value="CARBOHYDRATE KINASE PFKB DOMAIN-CONTAINING PROTEIN"/>
    <property type="match status" value="1"/>
</dbReference>
<dbReference type="InterPro" id="IPR002173">
    <property type="entry name" value="Carboh/pur_kinase_PfkB_CS"/>
</dbReference>
<dbReference type="SUPFAM" id="SSF53613">
    <property type="entry name" value="Ribokinase-like"/>
    <property type="match status" value="1"/>
</dbReference>
<dbReference type="Proteomes" id="UP001301140">
    <property type="component" value="Unassembled WGS sequence"/>
</dbReference>
<reference evidence="5 6" key="1">
    <citation type="submission" date="2023-03" db="EMBL/GenBank/DDBJ databases">
        <title>YIM 152171 draft genome.</title>
        <authorList>
            <person name="Yang Z."/>
        </authorList>
    </citation>
    <scope>NUCLEOTIDE SEQUENCE [LARGE SCALE GENOMIC DNA]</scope>
    <source>
        <strain evidence="5 6">YIM 152171</strain>
    </source>
</reference>
<proteinExistence type="inferred from homology"/>
<dbReference type="RefSeq" id="WP_327788750.1">
    <property type="nucleotide sequence ID" value="NZ_JARGEQ010000082.1"/>
</dbReference>
<keyword evidence="2" id="KW-0808">Transferase</keyword>
<evidence type="ECO:0000313" key="5">
    <source>
        <dbReference type="EMBL" id="MDF1586334.1"/>
    </source>
</evidence>
<comment type="caution">
    <text evidence="5">The sequence shown here is derived from an EMBL/GenBank/DDBJ whole genome shotgun (WGS) entry which is preliminary data.</text>
</comment>
<dbReference type="PANTHER" id="PTHR43320">
    <property type="entry name" value="SUGAR KINASE"/>
    <property type="match status" value="1"/>
</dbReference>
<protein>
    <submittedName>
        <fullName evidence="5">Adenosine kinase</fullName>
    </submittedName>
</protein>
<gene>
    <name evidence="5" type="ORF">PZ740_08035</name>
</gene>
<accession>A0AAP3XQ31</accession>
<evidence type="ECO:0000256" key="1">
    <source>
        <dbReference type="ARBA" id="ARBA00010688"/>
    </source>
</evidence>
<organism evidence="5 6">
    <name type="scientific">Marinimicrococcus flavescens</name>
    <dbReference type="NCBI Taxonomy" id="3031815"/>
    <lineage>
        <taxon>Bacteria</taxon>
        <taxon>Pseudomonadati</taxon>
        <taxon>Pseudomonadota</taxon>
        <taxon>Alphaproteobacteria</taxon>
        <taxon>Geminicoccales</taxon>
        <taxon>Geminicoccaceae</taxon>
        <taxon>Marinimicrococcus</taxon>
    </lineage>
</organism>
<evidence type="ECO:0000313" key="6">
    <source>
        <dbReference type="Proteomes" id="UP001301140"/>
    </source>
</evidence>
<keyword evidence="3 5" id="KW-0418">Kinase</keyword>
<dbReference type="GO" id="GO:0016301">
    <property type="term" value="F:kinase activity"/>
    <property type="evidence" value="ECO:0007669"/>
    <property type="project" value="UniProtKB-KW"/>
</dbReference>
<dbReference type="AlphaFoldDB" id="A0AAP3XQ31"/>
<dbReference type="InterPro" id="IPR011611">
    <property type="entry name" value="PfkB_dom"/>
</dbReference>
<evidence type="ECO:0000256" key="3">
    <source>
        <dbReference type="ARBA" id="ARBA00022777"/>
    </source>
</evidence>
<evidence type="ECO:0000259" key="4">
    <source>
        <dbReference type="Pfam" id="PF00294"/>
    </source>
</evidence>
<feature type="domain" description="Carbohydrate kinase PfkB" evidence="4">
    <location>
        <begin position="56"/>
        <end position="322"/>
    </location>
</feature>